<keyword evidence="1" id="KW-0328">Glycosyltransferase</keyword>
<dbReference type="eggNOG" id="COG0438">
    <property type="taxonomic scope" value="Bacteria"/>
</dbReference>
<protein>
    <submittedName>
        <fullName evidence="5">Glycosyl transferase, group 1</fullName>
    </submittedName>
</protein>
<dbReference type="HOGENOM" id="CLU_009583_2_5_11"/>
<feature type="domain" description="Glycosyltransferase subfamily 4-like N-terminal" evidence="4">
    <location>
        <begin position="15"/>
        <end position="172"/>
    </location>
</feature>
<dbReference type="RefSeq" id="WP_011719808.1">
    <property type="nucleotide sequence ID" value="NC_008578.1"/>
</dbReference>
<organism evidence="5 6">
    <name type="scientific">Acidothermus cellulolyticus (strain ATCC 43068 / DSM 8971 / 11B)</name>
    <dbReference type="NCBI Taxonomy" id="351607"/>
    <lineage>
        <taxon>Bacteria</taxon>
        <taxon>Bacillati</taxon>
        <taxon>Actinomycetota</taxon>
        <taxon>Actinomycetes</taxon>
        <taxon>Acidothermales</taxon>
        <taxon>Acidothermaceae</taxon>
        <taxon>Acidothermus</taxon>
    </lineage>
</organism>
<dbReference type="GO" id="GO:1901137">
    <property type="term" value="P:carbohydrate derivative biosynthetic process"/>
    <property type="evidence" value="ECO:0007669"/>
    <property type="project" value="UniProtKB-ARBA"/>
</dbReference>
<dbReference type="InterPro" id="IPR050194">
    <property type="entry name" value="Glycosyltransferase_grp1"/>
</dbReference>
<dbReference type="InParanoid" id="A0LTI5"/>
<dbReference type="GO" id="GO:0016758">
    <property type="term" value="F:hexosyltransferase activity"/>
    <property type="evidence" value="ECO:0007669"/>
    <property type="project" value="TreeGrafter"/>
</dbReference>
<dbReference type="Pfam" id="PF13439">
    <property type="entry name" value="Glyco_transf_4"/>
    <property type="match status" value="1"/>
</dbReference>
<name>A0LTI5_ACIC1</name>
<dbReference type="PANTHER" id="PTHR45947:SF3">
    <property type="entry name" value="SULFOQUINOVOSYL TRANSFERASE SQD2"/>
    <property type="match status" value="1"/>
</dbReference>
<feature type="domain" description="Glycosyl transferase family 1" evidence="3">
    <location>
        <begin position="187"/>
        <end position="354"/>
    </location>
</feature>
<dbReference type="Proteomes" id="UP000008221">
    <property type="component" value="Chromosome"/>
</dbReference>
<evidence type="ECO:0000259" key="3">
    <source>
        <dbReference type="Pfam" id="PF00534"/>
    </source>
</evidence>
<evidence type="ECO:0000256" key="2">
    <source>
        <dbReference type="ARBA" id="ARBA00022679"/>
    </source>
</evidence>
<accession>A0LTI5</accession>
<dbReference type="KEGG" id="ace:Acel_0972"/>
<reference evidence="5 6" key="1">
    <citation type="journal article" date="2009" name="Genome Res.">
        <title>Complete genome of the cellulolytic thermophile Acidothermus cellulolyticus 11B provides insights into its ecophysiological and evolutionary adaptations.</title>
        <authorList>
            <person name="Barabote R.D."/>
            <person name="Xie G."/>
            <person name="Leu D.H."/>
            <person name="Normand P."/>
            <person name="Necsulea A."/>
            <person name="Daubin V."/>
            <person name="Medigue C."/>
            <person name="Adney W.S."/>
            <person name="Xu X.C."/>
            <person name="Lapidus A."/>
            <person name="Parales R.E."/>
            <person name="Detter C."/>
            <person name="Pujic P."/>
            <person name="Bruce D."/>
            <person name="Lavire C."/>
            <person name="Challacombe J.F."/>
            <person name="Brettin T.S."/>
            <person name="Berry A.M."/>
        </authorList>
    </citation>
    <scope>NUCLEOTIDE SEQUENCE [LARGE SCALE GENOMIC DNA]</scope>
    <source>
        <strain evidence="6">ATCC 43068 / DSM 8971 / 11B</strain>
    </source>
</reference>
<dbReference type="InterPro" id="IPR028098">
    <property type="entry name" value="Glyco_trans_4-like_N"/>
</dbReference>
<dbReference type="PANTHER" id="PTHR45947">
    <property type="entry name" value="SULFOQUINOVOSYL TRANSFERASE SQD2"/>
    <property type="match status" value="1"/>
</dbReference>
<evidence type="ECO:0000313" key="6">
    <source>
        <dbReference type="Proteomes" id="UP000008221"/>
    </source>
</evidence>
<evidence type="ECO:0000313" key="5">
    <source>
        <dbReference type="EMBL" id="ABK52745.1"/>
    </source>
</evidence>
<dbReference type="SUPFAM" id="SSF53756">
    <property type="entry name" value="UDP-Glycosyltransferase/glycogen phosphorylase"/>
    <property type="match status" value="1"/>
</dbReference>
<dbReference type="OrthoDB" id="9808602at2"/>
<dbReference type="Gene3D" id="3.40.50.2000">
    <property type="entry name" value="Glycogen Phosphorylase B"/>
    <property type="match status" value="2"/>
</dbReference>
<dbReference type="CAZy" id="GT4">
    <property type="family name" value="Glycosyltransferase Family 4"/>
</dbReference>
<dbReference type="InterPro" id="IPR001296">
    <property type="entry name" value="Glyco_trans_1"/>
</dbReference>
<dbReference type="EMBL" id="CP000481">
    <property type="protein sequence ID" value="ABK52745.1"/>
    <property type="molecule type" value="Genomic_DNA"/>
</dbReference>
<dbReference type="FunCoup" id="A0LTI5">
    <property type="interactions" value="161"/>
</dbReference>
<dbReference type="STRING" id="351607.Acel_0972"/>
<proteinExistence type="predicted"/>
<dbReference type="CDD" id="cd03801">
    <property type="entry name" value="GT4_PimA-like"/>
    <property type="match status" value="1"/>
</dbReference>
<keyword evidence="6" id="KW-1185">Reference proteome</keyword>
<keyword evidence="2 5" id="KW-0808">Transferase</keyword>
<evidence type="ECO:0000256" key="1">
    <source>
        <dbReference type="ARBA" id="ARBA00022676"/>
    </source>
</evidence>
<dbReference type="AlphaFoldDB" id="A0LTI5"/>
<sequence length="379" mass="40457">MGRLLVISNDFPPRPGGIQAFVHAIVTRLAARGCQVTVYAPAWPGAAEFDAAQPYPVVRHPTSLMLPTPDVARRARSLLAATQADTVWFGAAAPLGFLAPLLRRSGARRIVASTHGHELAWLRFPGARQLFVHLARRLDVLTYLGAYTHRRLARAIGPGARLARLSPGVDPAVFHPGVDGSAVRRRHRLGDDPVVVCVSRLVPRKGQDMLIRALTPLRRRIPGARLLLVGDGPYRSRLQQLAARYAVSDAVVFAGAVSWSELPAYYAAGNVFAMPCRDRWFHLDVEGFGIVYLEAAATGLPVVAGTSGGAPEAVPPGGGVVVDGRDPAALVDVLAELLSDPKRAAEMGEAARAWVVAHATWDAAAARLAQLLDGEPVES</sequence>
<gene>
    <name evidence="5" type="ordered locus">Acel_0972</name>
</gene>
<evidence type="ECO:0000259" key="4">
    <source>
        <dbReference type="Pfam" id="PF13439"/>
    </source>
</evidence>
<dbReference type="Pfam" id="PF00534">
    <property type="entry name" value="Glycos_transf_1"/>
    <property type="match status" value="1"/>
</dbReference>
<dbReference type="FunFam" id="3.40.50.2000:FF:000069">
    <property type="entry name" value="Alpha-(1-6)-phosphatidylinositol monomannoside mannosyltransferase"/>
    <property type="match status" value="1"/>
</dbReference>